<dbReference type="GO" id="GO:0007508">
    <property type="term" value="P:larval heart development"/>
    <property type="evidence" value="ECO:0007669"/>
    <property type="project" value="TreeGrafter"/>
</dbReference>
<evidence type="ECO:0000256" key="1">
    <source>
        <dbReference type="SAM" id="MobiDB-lite"/>
    </source>
</evidence>
<evidence type="ECO:0000313" key="2">
    <source>
        <dbReference type="EMBL" id="CAC5369217.1"/>
    </source>
</evidence>
<sequence>MTLAYNGHLDSKACKWGQKALASDECDHWYHATCTGIDTLEYNHLANTSVSWHCVVCNTCNYSTVHYDLFDSADRNTYSVLSSNQSYASPSDSMTSSPCHPQAASQNKGITITAGFTLSTHYQFLFINKRYDLQVLLESTRPDVTLGTESWLSDKIHSKEISPIPWILTSSVGIEKGTHMKGNHDIVLLDLAAKVTRPKPTSRTINLWKKADMEGIKKSLTDNLTEFQNARSRDINTMWNSFKNIINNVMTTYVPVKQTKERYSQPWMKTQLQKISNSKQQAYTKTKRTKNTNDWK</sequence>
<name>A0A6J8AL30_MYTCO</name>
<organism evidence="2 3">
    <name type="scientific">Mytilus coruscus</name>
    <name type="common">Sea mussel</name>
    <dbReference type="NCBI Taxonomy" id="42192"/>
    <lineage>
        <taxon>Eukaryota</taxon>
        <taxon>Metazoa</taxon>
        <taxon>Spiralia</taxon>
        <taxon>Lophotrochozoa</taxon>
        <taxon>Mollusca</taxon>
        <taxon>Bivalvia</taxon>
        <taxon>Autobranchia</taxon>
        <taxon>Pteriomorphia</taxon>
        <taxon>Mytilida</taxon>
        <taxon>Mytiloidea</taxon>
        <taxon>Mytilidae</taxon>
        <taxon>Mytilinae</taxon>
        <taxon>Mytilus</taxon>
    </lineage>
</organism>
<dbReference type="PANTHER" id="PTHR33395:SF22">
    <property type="entry name" value="REVERSE TRANSCRIPTASE DOMAIN-CONTAINING PROTEIN"/>
    <property type="match status" value="1"/>
</dbReference>
<dbReference type="Proteomes" id="UP000507470">
    <property type="component" value="Unassembled WGS sequence"/>
</dbReference>
<dbReference type="SUPFAM" id="SSF57903">
    <property type="entry name" value="FYVE/PHD zinc finger"/>
    <property type="match status" value="1"/>
</dbReference>
<dbReference type="AlphaFoldDB" id="A0A6J8AL30"/>
<feature type="compositionally biased region" description="Polar residues" evidence="1">
    <location>
        <begin position="274"/>
        <end position="284"/>
    </location>
</feature>
<dbReference type="GO" id="GO:0061343">
    <property type="term" value="P:cell adhesion involved in heart morphogenesis"/>
    <property type="evidence" value="ECO:0007669"/>
    <property type="project" value="TreeGrafter"/>
</dbReference>
<evidence type="ECO:0000313" key="3">
    <source>
        <dbReference type="Proteomes" id="UP000507470"/>
    </source>
</evidence>
<dbReference type="OrthoDB" id="8069600at2759"/>
<dbReference type="InterPro" id="IPR013083">
    <property type="entry name" value="Znf_RING/FYVE/PHD"/>
</dbReference>
<gene>
    <name evidence="2" type="ORF">MCOR_8476</name>
</gene>
<keyword evidence="3" id="KW-1185">Reference proteome</keyword>
<dbReference type="InterPro" id="IPR011011">
    <property type="entry name" value="Znf_FYVE_PHD"/>
</dbReference>
<dbReference type="EMBL" id="CACVKT020001575">
    <property type="protein sequence ID" value="CAC5369217.1"/>
    <property type="molecule type" value="Genomic_DNA"/>
</dbReference>
<dbReference type="Gene3D" id="3.30.40.10">
    <property type="entry name" value="Zinc/RING finger domain, C3HC4 (zinc finger)"/>
    <property type="match status" value="1"/>
</dbReference>
<proteinExistence type="predicted"/>
<protein>
    <submittedName>
        <fullName evidence="2">Uncharacterized protein</fullName>
    </submittedName>
</protein>
<dbReference type="GO" id="GO:0031012">
    <property type="term" value="C:extracellular matrix"/>
    <property type="evidence" value="ECO:0007669"/>
    <property type="project" value="TreeGrafter"/>
</dbReference>
<accession>A0A6J8AL30</accession>
<feature type="region of interest" description="Disordered" evidence="1">
    <location>
        <begin position="274"/>
        <end position="296"/>
    </location>
</feature>
<dbReference type="PANTHER" id="PTHR33395">
    <property type="entry name" value="TRANSCRIPTASE, PUTATIVE-RELATED-RELATED"/>
    <property type="match status" value="1"/>
</dbReference>
<reference evidence="2 3" key="1">
    <citation type="submission" date="2020-06" db="EMBL/GenBank/DDBJ databases">
        <authorList>
            <person name="Li R."/>
            <person name="Bekaert M."/>
        </authorList>
    </citation>
    <scope>NUCLEOTIDE SEQUENCE [LARGE SCALE GENOMIC DNA]</scope>
    <source>
        <strain evidence="3">wild</strain>
    </source>
</reference>